<name>A0ACB9TIL9_HOLOL</name>
<organism evidence="1 2">
    <name type="scientific">Holotrichia oblita</name>
    <name type="common">Chafer beetle</name>
    <dbReference type="NCBI Taxonomy" id="644536"/>
    <lineage>
        <taxon>Eukaryota</taxon>
        <taxon>Metazoa</taxon>
        <taxon>Ecdysozoa</taxon>
        <taxon>Arthropoda</taxon>
        <taxon>Hexapoda</taxon>
        <taxon>Insecta</taxon>
        <taxon>Pterygota</taxon>
        <taxon>Neoptera</taxon>
        <taxon>Endopterygota</taxon>
        <taxon>Coleoptera</taxon>
        <taxon>Polyphaga</taxon>
        <taxon>Scarabaeiformia</taxon>
        <taxon>Scarabaeidae</taxon>
        <taxon>Melolonthinae</taxon>
        <taxon>Holotrichia</taxon>
    </lineage>
</organism>
<evidence type="ECO:0000313" key="1">
    <source>
        <dbReference type="EMBL" id="KAI4466525.1"/>
    </source>
</evidence>
<accession>A0ACB9TIL9</accession>
<reference evidence="1" key="1">
    <citation type="submission" date="2022-04" db="EMBL/GenBank/DDBJ databases">
        <title>Chromosome-scale genome assembly of Holotrichia oblita Faldermann.</title>
        <authorList>
            <person name="Rongchong L."/>
        </authorList>
    </citation>
    <scope>NUCLEOTIDE SEQUENCE</scope>
    <source>
        <strain evidence="1">81SQS9</strain>
    </source>
</reference>
<evidence type="ECO:0000313" key="2">
    <source>
        <dbReference type="Proteomes" id="UP001056778"/>
    </source>
</evidence>
<gene>
    <name evidence="1" type="ORF">MML48_2g00017842</name>
</gene>
<dbReference type="Proteomes" id="UP001056778">
    <property type="component" value="Chromosome 2"/>
</dbReference>
<proteinExistence type="predicted"/>
<comment type="caution">
    <text evidence="1">The sequence shown here is derived from an EMBL/GenBank/DDBJ whole genome shotgun (WGS) entry which is preliminary data.</text>
</comment>
<keyword evidence="2" id="KW-1185">Reference proteome</keyword>
<dbReference type="EMBL" id="CM043016">
    <property type="protein sequence ID" value="KAI4466525.1"/>
    <property type="molecule type" value="Genomic_DNA"/>
</dbReference>
<sequence length="145" mass="16587">MPRNKFGVKRPHSCADDMKKAATRVLAGSLSITQAAKSFNLSKSVLARHLNAKRANSLFDFKTRLGHKQILTKEEEDSLEQYLKTSAKLDYGLTTLQLRKLAYQYAVANKKKVPNWEENGIATKGWLRDVQKHHQSLRLRRPEVI</sequence>
<protein>
    <submittedName>
        <fullName evidence="1">Helix-turn-helix psq domain</fullName>
    </submittedName>
</protein>